<dbReference type="InterPro" id="IPR036372">
    <property type="entry name" value="BEACH_dom_sf"/>
</dbReference>
<dbReference type="SUPFAM" id="SSF57903">
    <property type="entry name" value="FYVE/PHD zinc finger"/>
    <property type="match status" value="1"/>
</dbReference>
<dbReference type="InterPro" id="IPR000409">
    <property type="entry name" value="BEACH_dom"/>
</dbReference>
<dbReference type="Pfam" id="PF23295">
    <property type="entry name" value="Arm_4"/>
    <property type="match status" value="1"/>
</dbReference>
<dbReference type="InterPro" id="IPR023362">
    <property type="entry name" value="PH-BEACH_dom"/>
</dbReference>
<dbReference type="SMART" id="SM00064">
    <property type="entry name" value="FYVE"/>
    <property type="match status" value="1"/>
</dbReference>
<feature type="domain" description="FYVE-type" evidence="9">
    <location>
        <begin position="3343"/>
        <end position="3403"/>
    </location>
</feature>
<dbReference type="PROSITE" id="PS51783">
    <property type="entry name" value="PH_BEACH"/>
    <property type="match status" value="1"/>
</dbReference>
<keyword evidence="2" id="KW-0479">Metal-binding</keyword>
<dbReference type="PROSITE" id="PS50082">
    <property type="entry name" value="WD_REPEATS_2"/>
    <property type="match status" value="1"/>
</dbReference>
<dbReference type="Pfam" id="PF01363">
    <property type="entry name" value="FYVE"/>
    <property type="match status" value="1"/>
</dbReference>
<evidence type="ECO:0000256" key="5">
    <source>
        <dbReference type="ARBA" id="ARBA00022833"/>
    </source>
</evidence>
<evidence type="ECO:0000313" key="12">
    <source>
        <dbReference type="EMBL" id="KAL3280195.1"/>
    </source>
</evidence>
<dbReference type="Pfam" id="PF14844">
    <property type="entry name" value="PH_BEACH"/>
    <property type="match status" value="1"/>
</dbReference>
<keyword evidence="4 6" id="KW-0863">Zinc-finger</keyword>
<evidence type="ECO:0000256" key="3">
    <source>
        <dbReference type="ARBA" id="ARBA00022737"/>
    </source>
</evidence>
<dbReference type="InterPro" id="IPR056252">
    <property type="entry name" value="Alfy-like_Arm-like"/>
</dbReference>
<dbReference type="InterPro" id="IPR051944">
    <property type="entry name" value="BEACH_domain_protein"/>
</dbReference>
<dbReference type="Proteomes" id="UP001516400">
    <property type="component" value="Unassembled WGS sequence"/>
</dbReference>
<dbReference type="EMBL" id="JABFTP020000124">
    <property type="protein sequence ID" value="KAL3280195.1"/>
    <property type="molecule type" value="Genomic_DNA"/>
</dbReference>
<dbReference type="Gene3D" id="3.30.40.10">
    <property type="entry name" value="Zinc/RING finger domain, C3HC4 (zinc finger)"/>
    <property type="match status" value="1"/>
</dbReference>
<feature type="region of interest" description="Disordered" evidence="8">
    <location>
        <begin position="3109"/>
        <end position="3243"/>
    </location>
</feature>
<dbReference type="SUPFAM" id="SSF49899">
    <property type="entry name" value="Concanavalin A-like lectins/glucanases"/>
    <property type="match status" value="1"/>
</dbReference>
<dbReference type="Pfam" id="PF00400">
    <property type="entry name" value="WD40"/>
    <property type="match status" value="2"/>
</dbReference>
<feature type="region of interest" description="Disordered" evidence="8">
    <location>
        <begin position="1"/>
        <end position="30"/>
    </location>
</feature>
<keyword evidence="1 7" id="KW-0853">WD repeat</keyword>
<dbReference type="SMART" id="SM01026">
    <property type="entry name" value="Beach"/>
    <property type="match status" value="1"/>
</dbReference>
<dbReference type="SMART" id="SM00320">
    <property type="entry name" value="WD40"/>
    <property type="match status" value="5"/>
</dbReference>
<keyword evidence="3" id="KW-0677">Repeat</keyword>
<evidence type="ECO:0000256" key="8">
    <source>
        <dbReference type="SAM" id="MobiDB-lite"/>
    </source>
</evidence>
<dbReference type="InterPro" id="IPR001680">
    <property type="entry name" value="WD40_rpt"/>
</dbReference>
<dbReference type="InterPro" id="IPR015943">
    <property type="entry name" value="WD40/YVTN_repeat-like_dom_sf"/>
</dbReference>
<feature type="region of interest" description="Disordered" evidence="8">
    <location>
        <begin position="2315"/>
        <end position="2366"/>
    </location>
</feature>
<dbReference type="Gene3D" id="2.30.29.30">
    <property type="entry name" value="Pleckstrin-homology domain (PH domain)/Phosphotyrosine-binding domain (PTB)"/>
    <property type="match status" value="1"/>
</dbReference>
<feature type="compositionally biased region" description="Acidic residues" evidence="8">
    <location>
        <begin position="2347"/>
        <end position="2359"/>
    </location>
</feature>
<evidence type="ECO:0000259" key="10">
    <source>
        <dbReference type="PROSITE" id="PS50197"/>
    </source>
</evidence>
<gene>
    <name evidence="12" type="ORF">HHI36_017695</name>
</gene>
<feature type="compositionally biased region" description="Low complexity" evidence="8">
    <location>
        <begin position="3142"/>
        <end position="3161"/>
    </location>
</feature>
<organism evidence="12 13">
    <name type="scientific">Cryptolaemus montrouzieri</name>
    <dbReference type="NCBI Taxonomy" id="559131"/>
    <lineage>
        <taxon>Eukaryota</taxon>
        <taxon>Metazoa</taxon>
        <taxon>Ecdysozoa</taxon>
        <taxon>Arthropoda</taxon>
        <taxon>Hexapoda</taxon>
        <taxon>Insecta</taxon>
        <taxon>Pterygota</taxon>
        <taxon>Neoptera</taxon>
        <taxon>Endopterygota</taxon>
        <taxon>Coleoptera</taxon>
        <taxon>Polyphaga</taxon>
        <taxon>Cucujiformia</taxon>
        <taxon>Coccinelloidea</taxon>
        <taxon>Coccinellidae</taxon>
        <taxon>Scymninae</taxon>
        <taxon>Scymnini</taxon>
        <taxon>Cryptolaemus</taxon>
    </lineage>
</organism>
<dbReference type="InterPro" id="IPR011993">
    <property type="entry name" value="PH-like_dom_sf"/>
</dbReference>
<dbReference type="PROSITE" id="PS50294">
    <property type="entry name" value="WD_REPEATS_REGION"/>
    <property type="match status" value="1"/>
</dbReference>
<evidence type="ECO:0000256" key="4">
    <source>
        <dbReference type="ARBA" id="ARBA00022771"/>
    </source>
</evidence>
<dbReference type="InterPro" id="IPR019775">
    <property type="entry name" value="WD40_repeat_CS"/>
</dbReference>
<evidence type="ECO:0000313" key="13">
    <source>
        <dbReference type="Proteomes" id="UP001516400"/>
    </source>
</evidence>
<dbReference type="InterPro" id="IPR013083">
    <property type="entry name" value="Znf_RING/FYVE/PHD"/>
</dbReference>
<dbReference type="FunFam" id="1.10.1540.10:FF:000002">
    <property type="entry name" value="WD repeat and FYVE domain containing 3"/>
    <property type="match status" value="1"/>
</dbReference>
<evidence type="ECO:0000259" key="11">
    <source>
        <dbReference type="PROSITE" id="PS51783"/>
    </source>
</evidence>
<dbReference type="Pfam" id="PF02138">
    <property type="entry name" value="Beach"/>
    <property type="match status" value="1"/>
</dbReference>
<keyword evidence="5" id="KW-0862">Zinc</keyword>
<comment type="caution">
    <text evidence="12">The sequence shown here is derived from an EMBL/GenBank/DDBJ whole genome shotgun (WGS) entry which is preliminary data.</text>
</comment>
<feature type="compositionally biased region" description="Basic and acidic residues" evidence="8">
    <location>
        <begin position="3172"/>
        <end position="3192"/>
    </location>
</feature>
<dbReference type="PROSITE" id="PS00678">
    <property type="entry name" value="WD_REPEATS_1"/>
    <property type="match status" value="1"/>
</dbReference>
<dbReference type="InterPro" id="IPR036322">
    <property type="entry name" value="WD40_repeat_dom_sf"/>
</dbReference>
<dbReference type="CDD" id="cd15719">
    <property type="entry name" value="FYVE_WDFY3"/>
    <property type="match status" value="1"/>
</dbReference>
<feature type="domain" description="BEACH" evidence="10">
    <location>
        <begin position="2529"/>
        <end position="2822"/>
    </location>
</feature>
<dbReference type="CDD" id="cd01201">
    <property type="entry name" value="PH_BEACH"/>
    <property type="match status" value="1"/>
</dbReference>
<keyword evidence="13" id="KW-1185">Reference proteome</keyword>
<evidence type="ECO:0000256" key="6">
    <source>
        <dbReference type="PROSITE-ProRule" id="PRU00091"/>
    </source>
</evidence>
<dbReference type="CDD" id="cd06071">
    <property type="entry name" value="Beach"/>
    <property type="match status" value="1"/>
</dbReference>
<feature type="compositionally biased region" description="Basic and acidic residues" evidence="8">
    <location>
        <begin position="3115"/>
        <end position="3127"/>
    </location>
</feature>
<dbReference type="SUPFAM" id="SSF50729">
    <property type="entry name" value="PH domain-like"/>
    <property type="match status" value="1"/>
</dbReference>
<evidence type="ECO:0008006" key="14">
    <source>
        <dbReference type="Google" id="ProtNLM"/>
    </source>
</evidence>
<evidence type="ECO:0000256" key="7">
    <source>
        <dbReference type="PROSITE-ProRule" id="PRU00221"/>
    </source>
</evidence>
<dbReference type="InterPro" id="IPR013320">
    <property type="entry name" value="ConA-like_dom_sf"/>
</dbReference>
<accession>A0ABD2NNL5</accession>
<feature type="compositionally biased region" description="Polar residues" evidence="8">
    <location>
        <begin position="13"/>
        <end position="30"/>
    </location>
</feature>
<name>A0ABD2NNL5_9CUCU</name>
<reference evidence="12 13" key="1">
    <citation type="journal article" date="2021" name="BMC Biol.">
        <title>Horizontally acquired antibacterial genes associated with adaptive radiation of ladybird beetles.</title>
        <authorList>
            <person name="Li H.S."/>
            <person name="Tang X.F."/>
            <person name="Huang Y.H."/>
            <person name="Xu Z.Y."/>
            <person name="Chen M.L."/>
            <person name="Du X.Y."/>
            <person name="Qiu B.Y."/>
            <person name="Chen P.T."/>
            <person name="Zhang W."/>
            <person name="Slipinski A."/>
            <person name="Escalona H.E."/>
            <person name="Waterhouse R.M."/>
            <person name="Zwick A."/>
            <person name="Pang H."/>
        </authorList>
    </citation>
    <scope>NUCLEOTIDE SEQUENCE [LARGE SCALE GENOMIC DNA]</scope>
    <source>
        <strain evidence="12">SYSU2018</strain>
    </source>
</reference>
<dbReference type="Gene3D" id="1.10.1540.10">
    <property type="entry name" value="BEACH domain"/>
    <property type="match status" value="1"/>
</dbReference>
<proteinExistence type="predicted"/>
<dbReference type="InterPro" id="IPR011011">
    <property type="entry name" value="Znf_FYVE_PHD"/>
</dbReference>
<dbReference type="Gene3D" id="2.60.120.200">
    <property type="match status" value="1"/>
</dbReference>
<sequence>MNIMRKLRGGGSNISPTPTGDLSDSATTSPHTQLGLMHLKKLFQEYTHSGQPLTEKEKDDKLYNMLPLFCKVFGANPSSDMNEKFWDILAFCHQVSLLMVNEIRKRASNQSTEAASCAIAKFLEIENCEESSNGWMLLSTLNLLASGDMALVQVMSEVSVPSTLVKCLYLFFDLPEMDEKESNAKESNSDFTPRERRILLQKIFVQLLVRLCSHRKPAEELARKDDLTLLFSAITSWCPSYNVMWRKSAAEVLMTLSRHGLTPPVVGYIQSKGCVALCIDNMKRVPELAPLEIVEMFVTLFCFLKDSCDVSSVLLDDFRQAQGYPFLSDFLLKLENEKSQEAQESIRNLVLMVTSLCMCGYIELKPSQASTGSLFQMQGFILPQPSGHGASVRNIQAFHVLQSTFVRATSPLLLCTILDAISSIYHSDNANYFILENQNTLNQFTEKIHTKPSEIQEKLFKLIEFLVFQLNFVPCKELISMSIFLKTHSLNHPECSILCFQTLLNILKYNSIFKDVYREVGMLEVFVTCLRRYANFLEEKREARCSNKEYCIPPGQEKLGNLVVEALTLLLNGNSSNATVLRECEGSKIVHNLVQYPECKYQALGIIKELILTTGGDDDMSQLLQTLQTAQTNAIQFKSDILEALRLCLKESHRTRTIFRKVDGFVYVTQALLTLKGKFAQKQDDPECLQLLHLIFQTINIAMRFEPANAKFFHDEICKTCFCEILRSLGCFTATAVHNISEVTYRVTSLASQDSFYGLFVGNVVNPNFPDDIPATLAYATIVYRHLYDLALDLYDKPNSGVLTIKSPSLSRQSSCEPQVSGSGCSKRNNISSLNLSPPVPDPIIVHPGVVVAMLQLLPCIEDENADYCLSLQLLLAEIVKSLVRSEKNQQVMCDKGLVSQLLSLCAIPLQNENHPLHIPIQYMLERLAAQAMEPINLRQFLRLGNPLNCLPLKQREVMGGPVPLTRIKTLVSMTTPKDFRAQSSYALPPFVEFDMSAEGFGCLYLPSIAPQSPAASSVVSNADTTVLGGIGAGDRMFPPQTGLSYSTWICVDKFSDPRTDSHCVRLLTLVRTFNSTNDDNLVCLSIVLSARDKAIIISTQETHIPNHVGEWEPEGSGEHGARVWCPDILQEGQWHHIVVVLNRAVLKNSSLSLYLDGVQLHSQKIHYIAQNPGGGSSNLAVSPSVYGYIGTPPAWRRYSRLCWKQGPCHLFEEVLTPMTVSQMYQLGPHYMGSFLAPNLIKSDCVQLVSEEKVIFGLNAKAVSLLTLNKIRKVYSRTDNKSIAKQLGMSSHESATPIRILHNSAGHLGGSARTLGGVVIGYLGVRVFCPRPVAATIDAVGGCAVLLGLIAMAQDVESLYAGVKALVCVVRSNKVAQNEMDRKRSYQTLAMLLRRKRALLNSHILHLTFTLVGTIDSGRECSAIPNRTAFQDLLCDLEVWHEAPGELLRSHLEHLYELAADSSEKRTNVWIMKDLNLVEKLLHIIPEIQHPPTKQVLFSLLSVLLSGQPRQNDLLIFGQFLCSTIPPSSTPGEKHLSLKEENGENTPESECVILRNRCLSLLHSMIFVQRNAVSEEISKTLGFDWILLFLQQHLHSTTVVWGLRILVAMCANPSLMNRFREGSSNGGWLRHIELVTHNKMAVVLGVQQGANDPKSESLHIPGFQYLNWLLPAHLEIPEVYFLLTALMMGQPVKMLPNEKKFDLDTVWAFLWGSTLNNQPISAVSPRVNLCQEAIVVLLNIARHIIHTDVNTLPEWLQNHTISIIQVLFQLYHNMPEVMPIFMSSEVLGALAAVLFPLPSSVFDSSEDSGSSTPAGEEVDGIVVVAKTPIEEEPLTVHPTRQFIMDFIRVIVVDSLSLSNTGKTSPVIDLVLDAFPESSTPCQQTCYQTEVLVILMDHLLAADMLVGDQAAIPIVPLPNAHIQHIAPNVFYLTARIVDKLWMGSLQKDPHDVFDFIIKLIGQAKRRTGNLSLECLYHCLNRCILFLLSRSTESIADQMSVLEALHKLTNNRLIIFGAGNHELDFIACLTYCLLQLTADMRIMLESNIKTTWHVNPTSDLECRDECLNTHQGRNLMAGAALRVWEELYVCKKPAIEEVFKVTLVPPGPNQKAPDLIVVREQVFEAASKLWSNYVDMERKATYRVPWELHNQIQSKIHKVTGGLTRLASRTKVRKEETMRVKVRMGKKQAFQWMINHVVLIRELIDMRRQQHQNTTQHTQRYVHQEWLQTENELTRERGLWGPTEPCHLDKWMLDMTEGPNRMRKKTMRNDLFYLHYPYRPEYEKGTLKYKVASSYHSKEYYHAVQAHHHFSISGLAEPERSDSVIEEPSPSPLPMTTIPPLARLKSDPEEVQDDNDTEEEQATTAPDNQTLMRLLEENEKITHMFRCARIQGLDTTEGLLLFGQEHCYVVDGFTLLKKREIRDIESVSSNENGYEPILPNPGSPRRSRAMRQCSRFSYDDIREVHKRRYLLQPMALEVFSGDGRNYLLAFQRKARNKVYQRFMATATGISDSAQQSVAGQKRTANVEQATGLLSNLIGETTVTQRWVRGEISNFQYLMYLNTLAGRSYNDLMQYPVFPWILADYDSEELDFTHPATFRDFTKPMGAQSSDRLEQFKKRFKEWDDPHGETPPYHYGTHYSSAMIVCSYLVRSEPFTQHFLKLQGGHFDLADRMFHSVKEAWLSASKHNMADVKELIPEFFYLPEFFENRNQFDLGVKQSGVALGDVVLPPWAKQDTREFIRVHRQALECDYVSQNLHHWIDLIFGYKQQGQPAVDAVNVFHHLFYEGNVDIYSIDDPLKKNATIGFINNFGQIPKQLFKKPHPCKKMGNNNNNRSSVIDTGSLVQAFTVPQPEKLFFHHLDNLRPSLQPIKEVKSPVGQILHIDKSVLAVEQNKVLIPPSFNKYVAWGFADHSLRIGNYDSDKAVFVCETAIQNNGEILACVCPSPKFIVTAGTSSVVTIWEYEARKKSLNIKHNLYGHTDAVTCLAASPAYNVIISGSRDCTAIVWDLSRGMFVRQLRGHAGPIAAVAVNDLTGDIATCAATWLHVWSINGDELASVNTCVGRADRMQQILCVAFSQTHEWDSMNVIMTGSTDGVTRMWCIDYVQVPNDEPTQIQKEPVKETKSNDNSKPKPINHRLVKQINVSNESSGSSLMKSGSESSLSEDNNVRKIPKIVGEEKSSKEWRNEQQNEKDTCSDTDEAMPISPPVPARRRRSRIQAALRKSEGGNSADNNSLEVDEGSGIRTSKSDTSLTDSFVIVPEAKKKTINPMNILRSGFKWQRQLVFRSKLTMHTAYDRKDNAEPASITALAVSKDHRTVYVGDTRGRVFSWSVSEQPGRAADHWLKDEGADFCYNCKIRFTIYERRHHCRNCGQVFCSKCSRFESEISRLRILKPVRVCQNCFACLKQER</sequence>
<dbReference type="GO" id="GO:0008270">
    <property type="term" value="F:zinc ion binding"/>
    <property type="evidence" value="ECO:0007669"/>
    <property type="project" value="UniProtKB-KW"/>
</dbReference>
<evidence type="ECO:0000256" key="1">
    <source>
        <dbReference type="ARBA" id="ARBA00022574"/>
    </source>
</evidence>
<dbReference type="Gene3D" id="2.130.10.10">
    <property type="entry name" value="YVTN repeat-like/Quinoprotein amine dehydrogenase"/>
    <property type="match status" value="1"/>
</dbReference>
<dbReference type="PANTHER" id="PTHR46108:SF4">
    <property type="entry name" value="BLUE CHEESE"/>
    <property type="match status" value="1"/>
</dbReference>
<evidence type="ECO:0000259" key="9">
    <source>
        <dbReference type="PROSITE" id="PS50178"/>
    </source>
</evidence>
<dbReference type="PROSITE" id="PS50197">
    <property type="entry name" value="BEACH"/>
    <property type="match status" value="1"/>
</dbReference>
<evidence type="ECO:0000256" key="2">
    <source>
        <dbReference type="ARBA" id="ARBA00022723"/>
    </source>
</evidence>
<feature type="compositionally biased region" description="Polar residues" evidence="8">
    <location>
        <begin position="3223"/>
        <end position="3232"/>
    </location>
</feature>
<protein>
    <recommendedName>
        <fullName evidence="14">WD repeat and FYVE domain-containing protein 3</fullName>
    </recommendedName>
</protein>
<dbReference type="SUPFAM" id="SSF50978">
    <property type="entry name" value="WD40 repeat-like"/>
    <property type="match status" value="1"/>
</dbReference>
<dbReference type="SUPFAM" id="SSF81837">
    <property type="entry name" value="BEACH domain"/>
    <property type="match status" value="1"/>
</dbReference>
<dbReference type="PANTHER" id="PTHR46108">
    <property type="entry name" value="BLUE CHEESE"/>
    <property type="match status" value="1"/>
</dbReference>
<feature type="repeat" description="WD" evidence="7">
    <location>
        <begin position="2973"/>
        <end position="3014"/>
    </location>
</feature>
<feature type="domain" description="BEACH-type PH" evidence="11">
    <location>
        <begin position="2374"/>
        <end position="2501"/>
    </location>
</feature>
<dbReference type="PROSITE" id="PS50178">
    <property type="entry name" value="ZF_FYVE"/>
    <property type="match status" value="1"/>
</dbReference>
<dbReference type="InterPro" id="IPR017455">
    <property type="entry name" value="Znf_FYVE-rel"/>
</dbReference>
<dbReference type="InterPro" id="IPR000306">
    <property type="entry name" value="Znf_FYVE"/>
</dbReference>